<dbReference type="PANTHER" id="PTHR40040">
    <property type="entry name" value="SMALL HYDROPHOBIC PROTEIN-RELATED"/>
    <property type="match status" value="1"/>
</dbReference>
<evidence type="ECO:0000313" key="2">
    <source>
        <dbReference type="EMBL" id="MFD2618289.1"/>
    </source>
</evidence>
<feature type="transmembrane region" description="Helical" evidence="1">
    <location>
        <begin position="82"/>
        <end position="101"/>
    </location>
</feature>
<evidence type="ECO:0008006" key="4">
    <source>
        <dbReference type="Google" id="ProtNLM"/>
    </source>
</evidence>
<proteinExistence type="predicted"/>
<keyword evidence="1" id="KW-0472">Membrane</keyword>
<keyword evidence="1" id="KW-0812">Transmembrane</keyword>
<comment type="caution">
    <text evidence="2">The sequence shown here is derived from an EMBL/GenBank/DDBJ whole genome shotgun (WGS) entry which is preliminary data.</text>
</comment>
<dbReference type="Proteomes" id="UP001597458">
    <property type="component" value="Unassembled WGS sequence"/>
</dbReference>
<gene>
    <name evidence="2" type="ORF">ACFSTF_13315</name>
</gene>
<name>A0ABW5PTP9_9BACI</name>
<sequence>MDHKSKKKAQGHKDKYNEEIASESAIDRKQLVHAPEEQSSKGRGMGWFGIILSLIALFFLPVIMGAAGVIVGFVAYRDGAKTLGVWAIVIGLIAITVRFFAPLF</sequence>
<organism evidence="2 3">
    <name type="scientific">Terrilactibacillus laevilacticus</name>
    <dbReference type="NCBI Taxonomy" id="1380157"/>
    <lineage>
        <taxon>Bacteria</taxon>
        <taxon>Bacillati</taxon>
        <taxon>Bacillota</taxon>
        <taxon>Bacilli</taxon>
        <taxon>Bacillales</taxon>
        <taxon>Bacillaceae</taxon>
        <taxon>Terrilactibacillus</taxon>
    </lineage>
</organism>
<dbReference type="RefSeq" id="WP_141189942.1">
    <property type="nucleotide sequence ID" value="NZ_JBHUMR010000014.1"/>
</dbReference>
<keyword evidence="1" id="KW-1133">Transmembrane helix</keyword>
<keyword evidence="3" id="KW-1185">Reference proteome</keyword>
<reference evidence="3" key="1">
    <citation type="journal article" date="2019" name="Int. J. Syst. Evol. Microbiol.">
        <title>The Global Catalogue of Microorganisms (GCM) 10K type strain sequencing project: providing services to taxonomists for standard genome sequencing and annotation.</title>
        <authorList>
            <consortium name="The Broad Institute Genomics Platform"/>
            <consortium name="The Broad Institute Genome Sequencing Center for Infectious Disease"/>
            <person name="Wu L."/>
            <person name="Ma J."/>
        </authorList>
    </citation>
    <scope>NUCLEOTIDE SEQUENCE [LARGE SCALE GENOMIC DNA]</scope>
    <source>
        <strain evidence="3">TISTR 2241</strain>
    </source>
</reference>
<evidence type="ECO:0000313" key="3">
    <source>
        <dbReference type="Proteomes" id="UP001597458"/>
    </source>
</evidence>
<evidence type="ECO:0000256" key="1">
    <source>
        <dbReference type="SAM" id="Phobius"/>
    </source>
</evidence>
<feature type="transmembrane region" description="Helical" evidence="1">
    <location>
        <begin position="47"/>
        <end position="76"/>
    </location>
</feature>
<dbReference type="EMBL" id="JBHUMR010000014">
    <property type="protein sequence ID" value="MFD2618289.1"/>
    <property type="molecule type" value="Genomic_DNA"/>
</dbReference>
<dbReference type="PANTHER" id="PTHR40040:SF1">
    <property type="entry name" value="MEMBRANE PROTEIN"/>
    <property type="match status" value="1"/>
</dbReference>
<accession>A0ABW5PTP9</accession>
<dbReference type="InterPro" id="IPR055338">
    <property type="entry name" value="YqfX-like"/>
</dbReference>
<protein>
    <recommendedName>
        <fullName evidence="4">DUF4190 domain-containing protein</fullName>
    </recommendedName>
</protein>